<dbReference type="InterPro" id="IPR002156">
    <property type="entry name" value="RNaseH_domain"/>
</dbReference>
<dbReference type="GO" id="GO:0003676">
    <property type="term" value="F:nucleic acid binding"/>
    <property type="evidence" value="ECO:0007669"/>
    <property type="project" value="InterPro"/>
</dbReference>
<dbReference type="CDD" id="cd06222">
    <property type="entry name" value="RNase_H_like"/>
    <property type="match status" value="1"/>
</dbReference>
<accession>A0AAV8GLZ9</accession>
<organism evidence="2 3">
    <name type="scientific">Rhynchospora pubera</name>
    <dbReference type="NCBI Taxonomy" id="906938"/>
    <lineage>
        <taxon>Eukaryota</taxon>
        <taxon>Viridiplantae</taxon>
        <taxon>Streptophyta</taxon>
        <taxon>Embryophyta</taxon>
        <taxon>Tracheophyta</taxon>
        <taxon>Spermatophyta</taxon>
        <taxon>Magnoliopsida</taxon>
        <taxon>Liliopsida</taxon>
        <taxon>Poales</taxon>
        <taxon>Cyperaceae</taxon>
        <taxon>Cyperoideae</taxon>
        <taxon>Rhynchosporeae</taxon>
        <taxon>Rhynchospora</taxon>
    </lineage>
</organism>
<gene>
    <name evidence="2" type="ORF">LUZ62_018913</name>
</gene>
<dbReference type="EMBL" id="JAMFTS010000001">
    <property type="protein sequence ID" value="KAJ4806347.1"/>
    <property type="molecule type" value="Genomic_DNA"/>
</dbReference>
<dbReference type="AlphaFoldDB" id="A0AAV8GLZ9"/>
<dbReference type="InterPro" id="IPR012337">
    <property type="entry name" value="RNaseH-like_sf"/>
</dbReference>
<dbReference type="InterPro" id="IPR036397">
    <property type="entry name" value="RNaseH_sf"/>
</dbReference>
<dbReference type="Pfam" id="PF13456">
    <property type="entry name" value="RVT_3"/>
    <property type="match status" value="1"/>
</dbReference>
<dbReference type="InterPro" id="IPR044730">
    <property type="entry name" value="RNase_H-like_dom_plant"/>
</dbReference>
<dbReference type="SUPFAM" id="SSF53098">
    <property type="entry name" value="Ribonuclease H-like"/>
    <property type="match status" value="1"/>
</dbReference>
<name>A0AAV8GLZ9_9POAL</name>
<feature type="domain" description="RNase H type-1" evidence="1">
    <location>
        <begin position="138"/>
        <end position="262"/>
    </location>
</feature>
<evidence type="ECO:0000313" key="3">
    <source>
        <dbReference type="Proteomes" id="UP001140206"/>
    </source>
</evidence>
<dbReference type="PANTHER" id="PTHR34146:SF8">
    <property type="entry name" value="RNASE H TYPE-1 DOMAIN-CONTAINING PROTEIN"/>
    <property type="match status" value="1"/>
</dbReference>
<sequence>MHYRIAAISPRCQRCQEDNEYEMHCLFYCNISRQVWFGSPLGVRVHELPLDIVATVHQLVSRLDEDGVLTLYTTMWEIWKERNKAVIEHADFKPQQVLQRVNVQLRPELTAGEFEQRNMRCTMEERYDIHQEGWQVLVDGSWEESGRAGGAYIVYEKGQVHSVGMHSFRVQDAFHAEAMALYEAMRYVFNQEPGTPGMKVQFFSDCQGLVLAVNNTDVADLPSWRATRVTNQIIRQMDQSGREATLQFARREALNQPHNLANIARRNGINYQGLPHMALQQQGRLSNHIDGNFFQRVQERPP</sequence>
<comment type="caution">
    <text evidence="2">The sequence shown here is derived from an EMBL/GenBank/DDBJ whole genome shotgun (WGS) entry which is preliminary data.</text>
</comment>
<keyword evidence="3" id="KW-1185">Reference proteome</keyword>
<dbReference type="PANTHER" id="PTHR34146">
    <property type="entry name" value="POLYNUCLEOTIDYL TRANSFERASE, RIBONUCLEASE H-LIKE SUPERFAMILY PROTEIN-RELATED"/>
    <property type="match status" value="1"/>
</dbReference>
<evidence type="ECO:0000313" key="2">
    <source>
        <dbReference type="EMBL" id="KAJ4806347.1"/>
    </source>
</evidence>
<evidence type="ECO:0000259" key="1">
    <source>
        <dbReference type="Pfam" id="PF13456"/>
    </source>
</evidence>
<dbReference type="GO" id="GO:0004523">
    <property type="term" value="F:RNA-DNA hybrid ribonuclease activity"/>
    <property type="evidence" value="ECO:0007669"/>
    <property type="project" value="InterPro"/>
</dbReference>
<dbReference type="Gene3D" id="3.30.420.10">
    <property type="entry name" value="Ribonuclease H-like superfamily/Ribonuclease H"/>
    <property type="match status" value="1"/>
</dbReference>
<proteinExistence type="predicted"/>
<protein>
    <recommendedName>
        <fullName evidence="1">RNase H type-1 domain-containing protein</fullName>
    </recommendedName>
</protein>
<dbReference type="Proteomes" id="UP001140206">
    <property type="component" value="Chromosome 1"/>
</dbReference>
<reference evidence="2" key="1">
    <citation type="submission" date="2022-08" db="EMBL/GenBank/DDBJ databases">
        <authorList>
            <person name="Marques A."/>
        </authorList>
    </citation>
    <scope>NUCLEOTIDE SEQUENCE</scope>
    <source>
        <strain evidence="2">RhyPub2mFocal</strain>
        <tissue evidence="2">Leaves</tissue>
    </source>
</reference>